<reference evidence="2" key="1">
    <citation type="submission" date="2021-03" db="EMBL/GenBank/DDBJ databases">
        <authorList>
            <consortium name="Genoscope - CEA"/>
            <person name="William W."/>
        </authorList>
    </citation>
    <scope>NUCLEOTIDE SEQUENCE</scope>
    <source>
        <strain evidence="2">Doubled-haploid Pahang</strain>
    </source>
</reference>
<evidence type="ECO:0000256" key="1">
    <source>
        <dbReference type="SAM" id="MobiDB-lite"/>
    </source>
</evidence>
<name>A0A8D7FIF1_MUSAM</name>
<feature type="compositionally biased region" description="Polar residues" evidence="1">
    <location>
        <begin position="31"/>
        <end position="62"/>
    </location>
</feature>
<accession>A0A8D7FIF1</accession>
<sequence length="81" mass="9235">MARMKMAARAKKMMEWTKIARPLVLRLTNSTSRPLPGIWNSSPGDSSTKSTTATNTGPQSAISLCLFARARERERERWRKR</sequence>
<dbReference type="AlphaFoldDB" id="A0A8D7FIF1"/>
<feature type="region of interest" description="Disordered" evidence="1">
    <location>
        <begin position="31"/>
        <end position="64"/>
    </location>
</feature>
<dbReference type="EMBL" id="HG996476">
    <property type="protein sequence ID" value="CAG1854922.1"/>
    <property type="molecule type" value="Genomic_DNA"/>
</dbReference>
<evidence type="ECO:0000313" key="2">
    <source>
        <dbReference type="EMBL" id="CAG1854922.1"/>
    </source>
</evidence>
<proteinExistence type="predicted"/>
<protein>
    <submittedName>
        <fullName evidence="2">(wild Malaysian banana) hypothetical protein</fullName>
    </submittedName>
</protein>
<organism evidence="2">
    <name type="scientific">Musa acuminata subsp. malaccensis</name>
    <name type="common">Wild banana</name>
    <name type="synonym">Musa malaccensis</name>
    <dbReference type="NCBI Taxonomy" id="214687"/>
    <lineage>
        <taxon>Eukaryota</taxon>
        <taxon>Viridiplantae</taxon>
        <taxon>Streptophyta</taxon>
        <taxon>Embryophyta</taxon>
        <taxon>Tracheophyta</taxon>
        <taxon>Spermatophyta</taxon>
        <taxon>Magnoliopsida</taxon>
        <taxon>Liliopsida</taxon>
        <taxon>Zingiberales</taxon>
        <taxon>Musaceae</taxon>
        <taxon>Musa</taxon>
    </lineage>
</organism>
<gene>
    <name evidence="2" type="ORF">GSMUA_331480.1</name>
</gene>